<dbReference type="InterPro" id="IPR002219">
    <property type="entry name" value="PKC_DAG/PE"/>
</dbReference>
<evidence type="ECO:0000256" key="5">
    <source>
        <dbReference type="PROSITE-ProRule" id="PRU01077"/>
    </source>
</evidence>
<comment type="caution">
    <text evidence="11">The sequence shown here is derived from an EMBL/GenBank/DDBJ whole genome shotgun (WGS) entry which is preliminary data.</text>
</comment>
<evidence type="ECO:0000256" key="2">
    <source>
        <dbReference type="ARBA" id="ARBA00022723"/>
    </source>
</evidence>
<feature type="domain" description="SH3" evidence="8">
    <location>
        <begin position="584"/>
        <end position="648"/>
    </location>
</feature>
<keyword evidence="2" id="KW-0479">Metal-binding</keyword>
<name>A0A8H5LTS5_9AGAR</name>
<dbReference type="CDD" id="cd11912">
    <property type="entry name" value="SH3_Bzz1_1"/>
    <property type="match status" value="1"/>
</dbReference>
<evidence type="ECO:0000259" key="8">
    <source>
        <dbReference type="PROSITE" id="PS50002"/>
    </source>
</evidence>
<sequence>MNELNVSRPTIQDQVERIAALFDAHLELISDVRELYAARAALERDYAAKLQVLTKKALEKKTRMEIPIAIGEHPTKAWDASSLMQNSLNAAYTELMDSMATTAQDHVNIADGLTTQVVEVLKTVEKKSEEAKKKEMQFFQKLLADRDRVYADRLKACTSASKRQYDEDCNEVEAYRQKQGRAHDDKHADRAAKQAEQQRIDMLDSKNVYLISIAVANNAKAEFYKESLPTLEDQLQHLQRRLVERFTKILQHSQALQLGHLDSLRNRVNRVETALERVDAAKDQDLFIDHNLRPFTAPDNWAFEPCPTHYDTGEMSVDPAPKIFLQNKLSRCRSKLEELGPLVDAKRREHDQLLKQISSYKADHTVGNIDEVSDNFLEALHQLRFYTISERILQAEVETIVAAIGADEGARQPHAFKSSSFSIPTQCGYCKTSIWGLSKQGKTCKLCGISVHSKCELKVPADCQQASAIKPPSTSRLSVSRMSSRVSASQQPPTASSFVQSTTSEESNEEVYPAARMLFDFNPTSEFELSVSEGAIVHVVEPDDGSGWVKVSDSLGRDGLVPASYLEHDDSVTSISQAPAIQDGSGQYVRAIYPYEAQGQDELGLSEGQTIQLTGGPSGGQHYGNGWWEGLDSKGRKGIFPSNYVEMA</sequence>
<feature type="region of interest" description="Disordered" evidence="7">
    <location>
        <begin position="474"/>
        <end position="507"/>
    </location>
</feature>
<dbReference type="SUPFAM" id="SSF57889">
    <property type="entry name" value="Cysteine-rich domain"/>
    <property type="match status" value="1"/>
</dbReference>
<dbReference type="InterPro" id="IPR027267">
    <property type="entry name" value="AH/BAR_dom_sf"/>
</dbReference>
<dbReference type="GO" id="GO:0046872">
    <property type="term" value="F:metal ion binding"/>
    <property type="evidence" value="ECO:0007669"/>
    <property type="project" value="UniProtKB-KW"/>
</dbReference>
<dbReference type="Pfam" id="PF00611">
    <property type="entry name" value="FCH"/>
    <property type="match status" value="1"/>
</dbReference>
<feature type="domain" description="F-BAR" evidence="10">
    <location>
        <begin position="1"/>
        <end position="283"/>
    </location>
</feature>
<dbReference type="GO" id="GO:0030833">
    <property type="term" value="P:regulation of actin filament polymerization"/>
    <property type="evidence" value="ECO:0007669"/>
    <property type="project" value="TreeGrafter"/>
</dbReference>
<organism evidence="11 12">
    <name type="scientific">Tricholomella constricta</name>
    <dbReference type="NCBI Taxonomy" id="117010"/>
    <lineage>
        <taxon>Eukaryota</taxon>
        <taxon>Fungi</taxon>
        <taxon>Dikarya</taxon>
        <taxon>Basidiomycota</taxon>
        <taxon>Agaricomycotina</taxon>
        <taxon>Agaricomycetes</taxon>
        <taxon>Agaricomycetidae</taxon>
        <taxon>Agaricales</taxon>
        <taxon>Tricholomatineae</taxon>
        <taxon>Lyophyllaceae</taxon>
        <taxon>Tricholomella</taxon>
    </lineage>
</organism>
<dbReference type="InterPro" id="IPR020454">
    <property type="entry name" value="DAG/PE-bd"/>
</dbReference>
<feature type="coiled-coil region" evidence="6">
    <location>
        <begin position="221"/>
        <end position="281"/>
    </location>
</feature>
<evidence type="ECO:0000313" key="12">
    <source>
        <dbReference type="Proteomes" id="UP000565441"/>
    </source>
</evidence>
<dbReference type="SMART" id="SM00109">
    <property type="entry name" value="C1"/>
    <property type="match status" value="1"/>
</dbReference>
<feature type="compositionally biased region" description="Low complexity" evidence="7">
    <location>
        <begin position="474"/>
        <end position="489"/>
    </location>
</feature>
<dbReference type="GO" id="GO:0030036">
    <property type="term" value="P:actin cytoskeleton organization"/>
    <property type="evidence" value="ECO:0007669"/>
    <property type="project" value="UniProtKB-ARBA"/>
</dbReference>
<dbReference type="AlphaFoldDB" id="A0A8H5LTS5"/>
<feature type="compositionally biased region" description="Polar residues" evidence="7">
    <location>
        <begin position="490"/>
        <end position="505"/>
    </location>
</feature>
<dbReference type="SUPFAM" id="SSF50044">
    <property type="entry name" value="SH3-domain"/>
    <property type="match status" value="2"/>
</dbReference>
<dbReference type="OrthoDB" id="8783038at2759"/>
<accession>A0A8H5LTS5</accession>
<dbReference type="Proteomes" id="UP000565441">
    <property type="component" value="Unassembled WGS sequence"/>
</dbReference>
<reference evidence="11 12" key="1">
    <citation type="journal article" date="2020" name="ISME J.">
        <title>Uncovering the hidden diversity of litter-decomposition mechanisms in mushroom-forming fungi.</title>
        <authorList>
            <person name="Floudas D."/>
            <person name="Bentzer J."/>
            <person name="Ahren D."/>
            <person name="Johansson T."/>
            <person name="Persson P."/>
            <person name="Tunlid A."/>
        </authorList>
    </citation>
    <scope>NUCLEOTIDE SEQUENCE [LARGE SCALE GENOMIC DNA]</scope>
    <source>
        <strain evidence="11 12">CBS 661.87</strain>
    </source>
</reference>
<dbReference type="CDD" id="cd00174">
    <property type="entry name" value="SH3"/>
    <property type="match status" value="1"/>
</dbReference>
<evidence type="ECO:0000259" key="10">
    <source>
        <dbReference type="PROSITE" id="PS51741"/>
    </source>
</evidence>
<dbReference type="InterPro" id="IPR001452">
    <property type="entry name" value="SH3_domain"/>
</dbReference>
<dbReference type="SMART" id="SM00055">
    <property type="entry name" value="FCH"/>
    <property type="match status" value="1"/>
</dbReference>
<proteinExistence type="predicted"/>
<keyword evidence="1 4" id="KW-0728">SH3 domain</keyword>
<dbReference type="Gene3D" id="2.30.30.40">
    <property type="entry name" value="SH3 Domains"/>
    <property type="match status" value="2"/>
</dbReference>
<keyword evidence="12" id="KW-1185">Reference proteome</keyword>
<dbReference type="Gene3D" id="3.30.60.20">
    <property type="match status" value="1"/>
</dbReference>
<protein>
    <recommendedName>
        <fullName evidence="13">Protein BZZ1</fullName>
    </recommendedName>
</protein>
<evidence type="ECO:0000256" key="7">
    <source>
        <dbReference type="SAM" id="MobiDB-lite"/>
    </source>
</evidence>
<evidence type="ECO:0000256" key="6">
    <source>
        <dbReference type="SAM" id="Coils"/>
    </source>
</evidence>
<dbReference type="SUPFAM" id="SSF103657">
    <property type="entry name" value="BAR/IMD domain-like"/>
    <property type="match status" value="1"/>
</dbReference>
<dbReference type="PRINTS" id="PR00452">
    <property type="entry name" value="SH3DOMAIN"/>
</dbReference>
<dbReference type="PANTHER" id="PTHR15735">
    <property type="entry name" value="FCH AND DOUBLE SH3 DOMAINS PROTEIN"/>
    <property type="match status" value="1"/>
</dbReference>
<keyword evidence="5 6" id="KW-0175">Coiled coil</keyword>
<evidence type="ECO:0000256" key="4">
    <source>
        <dbReference type="PROSITE-ProRule" id="PRU00192"/>
    </source>
</evidence>
<evidence type="ECO:0008006" key="13">
    <source>
        <dbReference type="Google" id="ProtNLM"/>
    </source>
</evidence>
<dbReference type="PANTHER" id="PTHR15735:SF21">
    <property type="entry name" value="PROTEIN NERVOUS WRECK"/>
    <property type="match status" value="1"/>
</dbReference>
<evidence type="ECO:0000259" key="9">
    <source>
        <dbReference type="PROSITE" id="PS50081"/>
    </source>
</evidence>
<dbReference type="PROSITE" id="PS50002">
    <property type="entry name" value="SH3"/>
    <property type="match status" value="2"/>
</dbReference>
<dbReference type="InterPro" id="IPR035459">
    <property type="entry name" value="Bzz1_SH3_1"/>
</dbReference>
<dbReference type="CDD" id="cd20824">
    <property type="entry name" value="C1_SpBZZ1-like"/>
    <property type="match status" value="1"/>
</dbReference>
<evidence type="ECO:0000313" key="11">
    <source>
        <dbReference type="EMBL" id="KAF5369126.1"/>
    </source>
</evidence>
<gene>
    <name evidence="11" type="ORF">D9615_010422</name>
</gene>
<dbReference type="Pfam" id="PF14604">
    <property type="entry name" value="SH3_9"/>
    <property type="match status" value="2"/>
</dbReference>
<dbReference type="SMART" id="SM00326">
    <property type="entry name" value="SH3"/>
    <property type="match status" value="2"/>
</dbReference>
<feature type="domain" description="Phorbol-ester/DAG-type" evidence="9">
    <location>
        <begin position="413"/>
        <end position="463"/>
    </location>
</feature>
<dbReference type="Pfam" id="PF00130">
    <property type="entry name" value="C1_1"/>
    <property type="match status" value="1"/>
</dbReference>
<feature type="domain" description="SH3" evidence="8">
    <location>
        <begin position="510"/>
        <end position="571"/>
    </location>
</feature>
<dbReference type="PROSITE" id="PS51741">
    <property type="entry name" value="F_BAR"/>
    <property type="match status" value="1"/>
</dbReference>
<evidence type="ECO:0000256" key="3">
    <source>
        <dbReference type="ARBA" id="ARBA00022833"/>
    </source>
</evidence>
<dbReference type="EMBL" id="JAACJP010000057">
    <property type="protein sequence ID" value="KAF5369126.1"/>
    <property type="molecule type" value="Genomic_DNA"/>
</dbReference>
<dbReference type="GO" id="GO:0030864">
    <property type="term" value="C:cortical actin cytoskeleton"/>
    <property type="evidence" value="ECO:0007669"/>
    <property type="project" value="UniProtKB-ARBA"/>
</dbReference>
<evidence type="ECO:0000256" key="1">
    <source>
        <dbReference type="ARBA" id="ARBA00022443"/>
    </source>
</evidence>
<dbReference type="PRINTS" id="PR00008">
    <property type="entry name" value="DAGPEDOMAIN"/>
</dbReference>
<keyword evidence="3" id="KW-0862">Zinc</keyword>
<dbReference type="PROSITE" id="PS00479">
    <property type="entry name" value="ZF_DAG_PE_1"/>
    <property type="match status" value="1"/>
</dbReference>
<dbReference type="PROSITE" id="PS50081">
    <property type="entry name" value="ZF_DAG_PE_2"/>
    <property type="match status" value="1"/>
</dbReference>
<dbReference type="InterPro" id="IPR031160">
    <property type="entry name" value="F_BAR_dom"/>
</dbReference>
<dbReference type="InterPro" id="IPR001060">
    <property type="entry name" value="FCH_dom"/>
</dbReference>
<dbReference type="Gene3D" id="1.20.1270.60">
    <property type="entry name" value="Arfaptin homology (AH) domain/BAR domain"/>
    <property type="match status" value="1"/>
</dbReference>
<dbReference type="InterPro" id="IPR036028">
    <property type="entry name" value="SH3-like_dom_sf"/>
</dbReference>
<dbReference type="InterPro" id="IPR046349">
    <property type="entry name" value="C1-like_sf"/>
</dbReference>